<dbReference type="AlphaFoldDB" id="A0A8E2AMW8"/>
<name>A0A8E2AMW8_9APHY</name>
<keyword evidence="2" id="KW-1185">Reference proteome</keyword>
<dbReference type="EMBL" id="KV722485">
    <property type="protein sequence ID" value="OCH87456.1"/>
    <property type="molecule type" value="Genomic_DNA"/>
</dbReference>
<protein>
    <submittedName>
        <fullName evidence="1">Uncharacterized protein</fullName>
    </submittedName>
</protein>
<evidence type="ECO:0000313" key="2">
    <source>
        <dbReference type="Proteomes" id="UP000250043"/>
    </source>
</evidence>
<sequence length="242" mass="27480">MFFGACQGSLHCYHDAGSQLYIQCDCGKRPCILFYLLLRFYTTSSTILIRDSRSRSTQKVLGNMKFEKFRRLGDHGLRYAIEWRRRQRTLSYSALTCLTLYSLPWMCFGGDWMTYDLSSRSCARETVVPLQKGGYQESWYAVLSIPLCRCPIVGSRASTLSEWSSETSPSPSVVYALRYAQRARSIALSSALQVLSGVLPPHGLCRLVIPVLSSQREHFQVAVTYLHSRFPELDADHGLVHD</sequence>
<gene>
    <name evidence="1" type="ORF">OBBRIDRAFT_156759</name>
</gene>
<accession>A0A8E2AMW8</accession>
<organism evidence="1 2">
    <name type="scientific">Obba rivulosa</name>
    <dbReference type="NCBI Taxonomy" id="1052685"/>
    <lineage>
        <taxon>Eukaryota</taxon>
        <taxon>Fungi</taxon>
        <taxon>Dikarya</taxon>
        <taxon>Basidiomycota</taxon>
        <taxon>Agaricomycotina</taxon>
        <taxon>Agaricomycetes</taxon>
        <taxon>Polyporales</taxon>
        <taxon>Gelatoporiaceae</taxon>
        <taxon>Obba</taxon>
    </lineage>
</organism>
<proteinExistence type="predicted"/>
<reference evidence="1 2" key="1">
    <citation type="submission" date="2016-07" db="EMBL/GenBank/DDBJ databases">
        <title>Draft genome of the white-rot fungus Obba rivulosa 3A-2.</title>
        <authorList>
            <consortium name="DOE Joint Genome Institute"/>
            <person name="Miettinen O."/>
            <person name="Riley R."/>
            <person name="Acob R."/>
            <person name="Barry K."/>
            <person name="Cullen D."/>
            <person name="De Vries R."/>
            <person name="Hainaut M."/>
            <person name="Hatakka A."/>
            <person name="Henrissat B."/>
            <person name="Hilden K."/>
            <person name="Kuo R."/>
            <person name="Labutti K."/>
            <person name="Lipzen A."/>
            <person name="Makela M.R."/>
            <person name="Sandor L."/>
            <person name="Spatafora J.W."/>
            <person name="Grigoriev I.V."/>
            <person name="Hibbett D.S."/>
        </authorList>
    </citation>
    <scope>NUCLEOTIDE SEQUENCE [LARGE SCALE GENOMIC DNA]</scope>
    <source>
        <strain evidence="1 2">3A-2</strain>
    </source>
</reference>
<evidence type="ECO:0000313" key="1">
    <source>
        <dbReference type="EMBL" id="OCH87456.1"/>
    </source>
</evidence>
<dbReference type="Proteomes" id="UP000250043">
    <property type="component" value="Unassembled WGS sequence"/>
</dbReference>